<dbReference type="Pfam" id="PF00743">
    <property type="entry name" value="FMO-like"/>
    <property type="match status" value="1"/>
</dbReference>
<evidence type="ECO:0000256" key="2">
    <source>
        <dbReference type="ARBA" id="ARBA00010139"/>
    </source>
</evidence>
<dbReference type="InterPro" id="IPR020946">
    <property type="entry name" value="Flavin_mOase-like"/>
</dbReference>
<dbReference type="AlphaFoldDB" id="A0AAN6I9L0"/>
<evidence type="ECO:0008006" key="9">
    <source>
        <dbReference type="Google" id="ProtNLM"/>
    </source>
</evidence>
<evidence type="ECO:0000256" key="4">
    <source>
        <dbReference type="ARBA" id="ARBA00022827"/>
    </source>
</evidence>
<evidence type="ECO:0000256" key="3">
    <source>
        <dbReference type="ARBA" id="ARBA00022630"/>
    </source>
</evidence>
<evidence type="ECO:0000313" key="7">
    <source>
        <dbReference type="EMBL" id="KAI1609308.1"/>
    </source>
</evidence>
<dbReference type="PANTHER" id="PTHR42877">
    <property type="entry name" value="L-ORNITHINE N(5)-MONOOXYGENASE-RELATED"/>
    <property type="match status" value="1"/>
</dbReference>
<keyword evidence="5" id="KW-0560">Oxidoreductase</keyword>
<keyword evidence="3" id="KW-0285">Flavoprotein</keyword>
<dbReference type="EMBL" id="MU404360">
    <property type="protein sequence ID" value="KAI1609308.1"/>
    <property type="molecule type" value="Genomic_DNA"/>
</dbReference>
<comment type="similarity">
    <text evidence="2">Belongs to the FAD-binding monooxygenase family.</text>
</comment>
<dbReference type="Gene3D" id="3.50.50.60">
    <property type="entry name" value="FAD/NAD(P)-binding domain"/>
    <property type="match status" value="2"/>
</dbReference>
<dbReference type="SUPFAM" id="SSF51905">
    <property type="entry name" value="FAD/NAD(P)-binding domain"/>
    <property type="match status" value="3"/>
</dbReference>
<keyword evidence="8" id="KW-1185">Reference proteome</keyword>
<gene>
    <name evidence="7" type="ORF">EDD36DRAFT_66724</name>
</gene>
<dbReference type="PANTHER" id="PTHR42877:SF2">
    <property type="entry name" value="FAD_NAD(P)-BINDING DOMAIN-CONTAINING PROTEIN"/>
    <property type="match status" value="1"/>
</dbReference>
<evidence type="ECO:0000256" key="6">
    <source>
        <dbReference type="SAM" id="MobiDB-lite"/>
    </source>
</evidence>
<keyword evidence="4" id="KW-0274">FAD</keyword>
<protein>
    <recommendedName>
        <fullName evidence="9">FAD/NAD(P)-binding domain-containing protein</fullName>
    </recommendedName>
</protein>
<feature type="region of interest" description="Disordered" evidence="6">
    <location>
        <begin position="1"/>
        <end position="68"/>
    </location>
</feature>
<sequence length="613" mass="68889">MDDAPVAVGDGVPFATVQDPGTPSLDTSRETKQPHQTNGVNGTNGHADLSNGAHASQNGTHGNEIPLSNVPAYSTQRKLRIITIGAGFSGLMLAHKLRYEHPEMEDIVTNTIFEARPEVGGTWLANSYPGVRCDVPSHIYAFPFDPNPDWGHFYSTGEEIQEYIKHTVKKWNLDRDMQLNTRVTGAYWQEDLGRWKVSVEHDGQHRDEYADIIVAAQGFLSTWKWPDIAGLDKFKGHKVHSASWDHSFNYSHKKIGIIGNGSSGIQILPHLAKLEGTNVTSFQRGPSWIVARMDPGKLLGKPGLGDNPEYTEEDKRRFREDKEAHHQYRKNLIHSINRAFKMFVKGSPENIENQKFAAKQMADKLGNDPELCAKLIPNWELGCRRITPGSGYLESFLRPNVHLIQSSIKEVTEDSVVTDDGKTTQVDVLVCATGFDVSHCPRYPVVGRNSVSLADKWADEPESYLSVACPDFPNYFIFTGPNAVVGHGSLVEGLNWTGDYMVQWFKKIVAEDIKSVEPKQAAVDDFVRYGDKVMNTLTWTGACRSWYKKNRVDGRVTATFPGSALLYKRMIAEIRGEDWNVEYRSPNRFKFMGNGFTEYELDEGNDLSWYIAR</sequence>
<proteinExistence type="inferred from homology"/>
<evidence type="ECO:0000256" key="5">
    <source>
        <dbReference type="ARBA" id="ARBA00023002"/>
    </source>
</evidence>
<dbReference type="InterPro" id="IPR036188">
    <property type="entry name" value="FAD/NAD-bd_sf"/>
</dbReference>
<dbReference type="GO" id="GO:0004499">
    <property type="term" value="F:N,N-dimethylaniline monooxygenase activity"/>
    <property type="evidence" value="ECO:0007669"/>
    <property type="project" value="InterPro"/>
</dbReference>
<dbReference type="GO" id="GO:0050661">
    <property type="term" value="F:NADP binding"/>
    <property type="evidence" value="ECO:0007669"/>
    <property type="project" value="InterPro"/>
</dbReference>
<dbReference type="Proteomes" id="UP001203852">
    <property type="component" value="Unassembled WGS sequence"/>
</dbReference>
<evidence type="ECO:0000256" key="1">
    <source>
        <dbReference type="ARBA" id="ARBA00001974"/>
    </source>
</evidence>
<evidence type="ECO:0000313" key="8">
    <source>
        <dbReference type="Proteomes" id="UP001203852"/>
    </source>
</evidence>
<dbReference type="InterPro" id="IPR051209">
    <property type="entry name" value="FAD-bind_Monooxygenase_sf"/>
</dbReference>
<comment type="caution">
    <text evidence="7">The sequence shown here is derived from an EMBL/GenBank/DDBJ whole genome shotgun (WGS) entry which is preliminary data.</text>
</comment>
<organism evidence="7 8">
    <name type="scientific">Exophiala viscosa</name>
    <dbReference type="NCBI Taxonomy" id="2486360"/>
    <lineage>
        <taxon>Eukaryota</taxon>
        <taxon>Fungi</taxon>
        <taxon>Dikarya</taxon>
        <taxon>Ascomycota</taxon>
        <taxon>Pezizomycotina</taxon>
        <taxon>Eurotiomycetes</taxon>
        <taxon>Chaetothyriomycetidae</taxon>
        <taxon>Chaetothyriales</taxon>
        <taxon>Herpotrichiellaceae</taxon>
        <taxon>Exophiala</taxon>
    </lineage>
</organism>
<reference evidence="7" key="1">
    <citation type="journal article" date="2022" name="bioRxiv">
        <title>Deciphering the potential niche of two novel black yeast fungi from a biological soil crust based on their genomes, phenotypes, and melanin regulation.</title>
        <authorList>
            <consortium name="DOE Joint Genome Institute"/>
            <person name="Carr E.C."/>
            <person name="Barton Q."/>
            <person name="Grambo S."/>
            <person name="Sullivan M."/>
            <person name="Renfro C.M."/>
            <person name="Kuo A."/>
            <person name="Pangilinan J."/>
            <person name="Lipzen A."/>
            <person name="Keymanesh K."/>
            <person name="Savage E."/>
            <person name="Barry K."/>
            <person name="Grigoriev I.V."/>
            <person name="Riekhof W.R."/>
            <person name="Harris S.S."/>
        </authorList>
    </citation>
    <scope>NUCLEOTIDE SEQUENCE</scope>
    <source>
        <strain evidence="7">JF 03-4F</strain>
    </source>
</reference>
<comment type="cofactor">
    <cofactor evidence="1">
        <name>FAD</name>
        <dbReference type="ChEBI" id="CHEBI:57692"/>
    </cofactor>
</comment>
<dbReference type="GO" id="GO:0050660">
    <property type="term" value="F:flavin adenine dinucleotide binding"/>
    <property type="evidence" value="ECO:0007669"/>
    <property type="project" value="InterPro"/>
</dbReference>
<feature type="compositionally biased region" description="Polar residues" evidence="6">
    <location>
        <begin position="34"/>
        <end position="44"/>
    </location>
</feature>
<accession>A0AAN6I9L0</accession>
<name>A0AAN6I9L0_9EURO</name>